<dbReference type="InterPro" id="IPR047575">
    <property type="entry name" value="Sm"/>
</dbReference>
<protein>
    <recommendedName>
        <fullName evidence="9">Small nuclear ribonucleoprotein Sm D3</fullName>
        <shortName evidence="9">Sm-D3</shortName>
    </recommendedName>
    <alternativeName>
        <fullName evidence="9">snRNP core protein D3</fullName>
    </alternativeName>
</protein>
<dbReference type="EMBL" id="BTFZ01000003">
    <property type="protein sequence ID" value="GMM34558.1"/>
    <property type="molecule type" value="Genomic_DNA"/>
</dbReference>
<keyword evidence="13" id="KW-1185">Reference proteome</keyword>
<dbReference type="InterPro" id="IPR001163">
    <property type="entry name" value="Sm_dom_euk/arc"/>
</dbReference>
<gene>
    <name evidence="12" type="ORF">DASC09_018830</name>
</gene>
<accession>A0AAV5QK91</accession>
<dbReference type="GO" id="GO:0000387">
    <property type="term" value="P:spliceosomal snRNP assembly"/>
    <property type="evidence" value="ECO:0007669"/>
    <property type="project" value="UniProtKB-UniRule"/>
</dbReference>
<keyword evidence="6 9" id="KW-0508">mRNA splicing</keyword>
<organism evidence="12 13">
    <name type="scientific">Saccharomycopsis crataegensis</name>
    <dbReference type="NCBI Taxonomy" id="43959"/>
    <lineage>
        <taxon>Eukaryota</taxon>
        <taxon>Fungi</taxon>
        <taxon>Dikarya</taxon>
        <taxon>Ascomycota</taxon>
        <taxon>Saccharomycotina</taxon>
        <taxon>Saccharomycetes</taxon>
        <taxon>Saccharomycopsidaceae</taxon>
        <taxon>Saccharomycopsis</taxon>
    </lineage>
</organism>
<dbReference type="AlphaFoldDB" id="A0AAV5QK91"/>
<dbReference type="GO" id="GO:0005829">
    <property type="term" value="C:cytosol"/>
    <property type="evidence" value="ECO:0007669"/>
    <property type="project" value="UniProtKB-SubCell"/>
</dbReference>
<dbReference type="SMART" id="SM00651">
    <property type="entry name" value="Sm"/>
    <property type="match status" value="1"/>
</dbReference>
<evidence type="ECO:0000256" key="5">
    <source>
        <dbReference type="ARBA" id="ARBA00022664"/>
    </source>
</evidence>
<dbReference type="FunFam" id="2.30.30.100:FF:000002">
    <property type="entry name" value="Small nuclear ribonucleoprotein Sm D3"/>
    <property type="match status" value="1"/>
</dbReference>
<evidence type="ECO:0000256" key="2">
    <source>
        <dbReference type="ARBA" id="ARBA00004514"/>
    </source>
</evidence>
<dbReference type="InterPro" id="IPR027141">
    <property type="entry name" value="LSm4/Sm_D1/D3"/>
</dbReference>
<evidence type="ECO:0000256" key="7">
    <source>
        <dbReference type="ARBA" id="ARBA00023242"/>
    </source>
</evidence>
<evidence type="ECO:0000256" key="8">
    <source>
        <dbReference type="ARBA" id="ARBA00023274"/>
    </source>
</evidence>
<dbReference type="GeneID" id="90072537"/>
<evidence type="ECO:0000256" key="1">
    <source>
        <dbReference type="ARBA" id="ARBA00004123"/>
    </source>
</evidence>
<keyword evidence="4" id="KW-0963">Cytoplasm</keyword>
<dbReference type="RefSeq" id="XP_064851558.1">
    <property type="nucleotide sequence ID" value="XM_064995486.1"/>
</dbReference>
<evidence type="ECO:0000313" key="13">
    <source>
        <dbReference type="Proteomes" id="UP001360560"/>
    </source>
</evidence>
<dbReference type="Gene3D" id="2.30.30.100">
    <property type="match status" value="1"/>
</dbReference>
<proteinExistence type="inferred from homology"/>
<evidence type="ECO:0000256" key="6">
    <source>
        <dbReference type="ARBA" id="ARBA00023187"/>
    </source>
</evidence>
<feature type="domain" description="Sm" evidence="11">
    <location>
        <begin position="5"/>
        <end position="77"/>
    </location>
</feature>
<sequence>MSVGIPVKLLSEAQGHVISVELNCGDIYRGKLIESEDNMNIQLKDITVTARDGKSNHLDQVFIRGSNIRLLQVPDMLRNAPMFNPNHVKPPPPGRGGRPPRR</sequence>
<name>A0AAV5QK91_9ASCO</name>
<dbReference type="SUPFAM" id="SSF50182">
    <property type="entry name" value="Sm-like ribonucleoproteins"/>
    <property type="match status" value="1"/>
</dbReference>
<evidence type="ECO:0000313" key="12">
    <source>
        <dbReference type="EMBL" id="GMM34558.1"/>
    </source>
</evidence>
<dbReference type="PANTHER" id="PTHR23338">
    <property type="entry name" value="SMALL NUCLEAR RIBONUCLEOPROTEIN SM"/>
    <property type="match status" value="1"/>
</dbReference>
<dbReference type="GO" id="GO:0005685">
    <property type="term" value="C:U1 snRNP"/>
    <property type="evidence" value="ECO:0007669"/>
    <property type="project" value="UniProtKB-ARBA"/>
</dbReference>
<reference evidence="12 13" key="1">
    <citation type="journal article" date="2023" name="Elife">
        <title>Identification of key yeast species and microbe-microbe interactions impacting larval growth of Drosophila in the wild.</title>
        <authorList>
            <person name="Mure A."/>
            <person name="Sugiura Y."/>
            <person name="Maeda R."/>
            <person name="Honda K."/>
            <person name="Sakurai N."/>
            <person name="Takahashi Y."/>
            <person name="Watada M."/>
            <person name="Katoh T."/>
            <person name="Gotoh A."/>
            <person name="Gotoh Y."/>
            <person name="Taniguchi I."/>
            <person name="Nakamura K."/>
            <person name="Hayashi T."/>
            <person name="Katayama T."/>
            <person name="Uemura T."/>
            <person name="Hattori Y."/>
        </authorList>
    </citation>
    <scope>NUCLEOTIDE SEQUENCE [LARGE SCALE GENOMIC DNA]</scope>
    <source>
        <strain evidence="12 13">SC-9</strain>
    </source>
</reference>
<dbReference type="InterPro" id="IPR034099">
    <property type="entry name" value="SmD3"/>
</dbReference>
<feature type="region of interest" description="Disordered" evidence="10">
    <location>
        <begin position="81"/>
        <end position="102"/>
    </location>
</feature>
<evidence type="ECO:0000259" key="11">
    <source>
        <dbReference type="PROSITE" id="PS52002"/>
    </source>
</evidence>
<evidence type="ECO:0000256" key="4">
    <source>
        <dbReference type="ARBA" id="ARBA00022490"/>
    </source>
</evidence>
<evidence type="ECO:0000256" key="9">
    <source>
        <dbReference type="RuleBase" id="RU365050"/>
    </source>
</evidence>
<dbReference type="GO" id="GO:0003723">
    <property type="term" value="F:RNA binding"/>
    <property type="evidence" value="ECO:0007669"/>
    <property type="project" value="InterPro"/>
</dbReference>
<dbReference type="GO" id="GO:0005681">
    <property type="term" value="C:spliceosomal complex"/>
    <property type="evidence" value="ECO:0007669"/>
    <property type="project" value="InterPro"/>
</dbReference>
<dbReference type="CDD" id="cd01721">
    <property type="entry name" value="Sm_D3"/>
    <property type="match status" value="1"/>
</dbReference>
<keyword evidence="8 9" id="KW-0687">Ribonucleoprotein</keyword>
<dbReference type="InterPro" id="IPR010920">
    <property type="entry name" value="LSM_dom_sf"/>
</dbReference>
<comment type="similarity">
    <text evidence="3 9">Belongs to the snRNP core protein family.</text>
</comment>
<evidence type="ECO:0000256" key="10">
    <source>
        <dbReference type="SAM" id="MobiDB-lite"/>
    </source>
</evidence>
<evidence type="ECO:0000256" key="3">
    <source>
        <dbReference type="ARBA" id="ARBA00008146"/>
    </source>
</evidence>
<dbReference type="PROSITE" id="PS52002">
    <property type="entry name" value="SM"/>
    <property type="match status" value="1"/>
</dbReference>
<keyword evidence="5 9" id="KW-0507">mRNA processing</keyword>
<dbReference type="Proteomes" id="UP001360560">
    <property type="component" value="Unassembled WGS sequence"/>
</dbReference>
<comment type="subcellular location">
    <subcellularLocation>
        <location evidence="2">Cytoplasm</location>
        <location evidence="2">Cytosol</location>
    </subcellularLocation>
    <subcellularLocation>
        <location evidence="1 9">Nucleus</location>
    </subcellularLocation>
</comment>
<dbReference type="Pfam" id="PF01423">
    <property type="entry name" value="LSM"/>
    <property type="match status" value="1"/>
</dbReference>
<comment type="caution">
    <text evidence="12">The sequence shown here is derived from an EMBL/GenBank/DDBJ whole genome shotgun (WGS) entry which is preliminary data.</text>
</comment>
<keyword evidence="7 9" id="KW-0539">Nucleus</keyword>